<dbReference type="EMBL" id="PVWQ01000001">
    <property type="protein sequence ID" value="RDW92732.1"/>
    <property type="molecule type" value="Genomic_DNA"/>
</dbReference>
<dbReference type="GeneID" id="38110424"/>
<dbReference type="Proteomes" id="UP000256690">
    <property type="component" value="Unassembled WGS sequence"/>
</dbReference>
<dbReference type="RefSeq" id="XP_026607915.1">
    <property type="nucleotide sequence ID" value="XM_026742070.1"/>
</dbReference>
<keyword evidence="3" id="KW-1185">Reference proteome</keyword>
<evidence type="ECO:0000256" key="1">
    <source>
        <dbReference type="SAM" id="MobiDB-lite"/>
    </source>
</evidence>
<reference evidence="2 3" key="1">
    <citation type="journal article" date="2018" name="IMA Fungus">
        <title>IMA Genome-F 9: Draft genome sequence of Annulohypoxylon stygium, Aspergillus mulundensis, Berkeleyomyces basicola (syn. Thielaviopsis basicola), Ceratocystis smalleyi, two Cercospora beticola strains, Coleophoma cylindrospora, Fusarium fracticaudum, Phialophora cf. hyalina, and Morchella septimelata.</title>
        <authorList>
            <person name="Wingfield B.D."/>
            <person name="Bills G.F."/>
            <person name="Dong Y."/>
            <person name="Huang W."/>
            <person name="Nel W.J."/>
            <person name="Swalarsk-Parry B.S."/>
            <person name="Vaghefi N."/>
            <person name="Wilken P.M."/>
            <person name="An Z."/>
            <person name="de Beer Z.W."/>
            <person name="De Vos L."/>
            <person name="Chen L."/>
            <person name="Duong T.A."/>
            <person name="Gao Y."/>
            <person name="Hammerbacher A."/>
            <person name="Kikkert J.R."/>
            <person name="Li Y."/>
            <person name="Li H."/>
            <person name="Li K."/>
            <person name="Li Q."/>
            <person name="Liu X."/>
            <person name="Ma X."/>
            <person name="Naidoo K."/>
            <person name="Pethybridge S.J."/>
            <person name="Sun J."/>
            <person name="Steenkamp E.T."/>
            <person name="van der Nest M.A."/>
            <person name="van Wyk S."/>
            <person name="Wingfield M.J."/>
            <person name="Xiong C."/>
            <person name="Yue Q."/>
            <person name="Zhang X."/>
        </authorList>
    </citation>
    <scope>NUCLEOTIDE SEQUENCE [LARGE SCALE GENOMIC DNA]</scope>
    <source>
        <strain evidence="2 3">DSM 5745</strain>
    </source>
</reference>
<dbReference type="AlphaFoldDB" id="A0A3D8T2D8"/>
<feature type="region of interest" description="Disordered" evidence="1">
    <location>
        <begin position="280"/>
        <end position="310"/>
    </location>
</feature>
<organism evidence="2 3">
    <name type="scientific">Aspergillus mulundensis</name>
    <dbReference type="NCBI Taxonomy" id="1810919"/>
    <lineage>
        <taxon>Eukaryota</taxon>
        <taxon>Fungi</taxon>
        <taxon>Dikarya</taxon>
        <taxon>Ascomycota</taxon>
        <taxon>Pezizomycotina</taxon>
        <taxon>Eurotiomycetes</taxon>
        <taxon>Eurotiomycetidae</taxon>
        <taxon>Eurotiales</taxon>
        <taxon>Aspergillaceae</taxon>
        <taxon>Aspergillus</taxon>
        <taxon>Aspergillus subgen. Nidulantes</taxon>
    </lineage>
</organism>
<dbReference type="STRING" id="1810919.A0A3D8T2D8"/>
<comment type="caution">
    <text evidence="2">The sequence shown here is derived from an EMBL/GenBank/DDBJ whole genome shotgun (WGS) entry which is preliminary data.</text>
</comment>
<dbReference type="OrthoDB" id="268428at2759"/>
<proteinExistence type="predicted"/>
<evidence type="ECO:0000313" key="2">
    <source>
        <dbReference type="EMBL" id="RDW92732.1"/>
    </source>
</evidence>
<accession>A0A3D8T2D8</accession>
<gene>
    <name evidence="2" type="ORF">DSM5745_00054</name>
</gene>
<protein>
    <submittedName>
        <fullName evidence="2">Uncharacterized protein</fullName>
    </submittedName>
</protein>
<name>A0A3D8T2D8_9EURO</name>
<evidence type="ECO:0000313" key="3">
    <source>
        <dbReference type="Proteomes" id="UP000256690"/>
    </source>
</evidence>
<sequence>MTSVTGTADAGIQEDLGFQDLTLHGQSAAEPRVIRIAPDFNLRIQVSEYESAIGADGKDHSIVSRSAIFEVDRQKLDASEHLSRKLFGELREGSLDANVAAMEILFHYLHDSLESVTADAVSIETIYHLINMCDKYKVSGSEVFKVKAEELKGWFVNWYNVAKGLPKNRYRSHDFYRSMLFPCYAFDHAQGFLETSRFVIYNTVGHIEERNPTTLHRLHLPSRVIQQLNAARGRLKTLLVDGLINDISDLLDEDCECKEDTFFHMASGKELETLHHHPAARSPPELLRQAHQSSEPCSSEKRGWKLGIGQ</sequence>